<dbReference type="Proteomes" id="UP000801864">
    <property type="component" value="Unassembled WGS sequence"/>
</dbReference>
<proteinExistence type="predicted"/>
<keyword evidence="2" id="KW-1185">Reference proteome</keyword>
<evidence type="ECO:0000313" key="1">
    <source>
        <dbReference type="EMBL" id="KAF3068737.1"/>
    </source>
</evidence>
<dbReference type="AlphaFoldDB" id="A0A9P4XCV4"/>
<evidence type="ECO:0000313" key="2">
    <source>
        <dbReference type="Proteomes" id="UP000801864"/>
    </source>
</evidence>
<protein>
    <submittedName>
        <fullName evidence="1">Uncharacterized protein</fullName>
    </submittedName>
</protein>
<dbReference type="EMBL" id="QLNT01000013">
    <property type="protein sequence ID" value="KAF3068737.1"/>
    <property type="molecule type" value="Genomic_DNA"/>
</dbReference>
<organism evidence="1 2">
    <name type="scientific">Trichoderma lentiforme</name>
    <dbReference type="NCBI Taxonomy" id="1567552"/>
    <lineage>
        <taxon>Eukaryota</taxon>
        <taxon>Fungi</taxon>
        <taxon>Dikarya</taxon>
        <taxon>Ascomycota</taxon>
        <taxon>Pezizomycotina</taxon>
        <taxon>Sordariomycetes</taxon>
        <taxon>Hypocreomycetidae</taxon>
        <taxon>Hypocreales</taxon>
        <taxon>Hypocreaceae</taxon>
        <taxon>Trichoderma</taxon>
    </lineage>
</organism>
<sequence>MERLAFRDFGDEGLEGFFPFGDFTRCACASVDDFDFPVLMDDVFDLRDCENWDLVCCITGPPFMISLSLVVFVKGVVFLIAAHGKGSAFRPTGVLGVHSPPTTGVRIMLSCGRQNQRGDVVDAANGDVGEKESAPWLMVTLPP</sequence>
<comment type="caution">
    <text evidence="1">The sequence shown here is derived from an EMBL/GenBank/DDBJ whole genome shotgun (WGS) entry which is preliminary data.</text>
</comment>
<accession>A0A9P4XCV4</accession>
<gene>
    <name evidence="1" type="ORF">CFAM422_007702</name>
</gene>
<name>A0A9P4XCV4_9HYPO</name>
<reference evidence="1 2" key="1">
    <citation type="submission" date="2018-06" db="EMBL/GenBank/DDBJ databases">
        <title>Genome analysis of cellulolytic fungus Trichoderma lentiforme CFAM-422.</title>
        <authorList>
            <person name="Steindorff A.S."/>
            <person name="Formighieri E.F."/>
            <person name="Midorikawa G.E.O."/>
            <person name="Tamietti M.S."/>
            <person name="Ramos E.Z."/>
            <person name="Silva A.S."/>
            <person name="Bon E.P.S."/>
            <person name="Mendes T.D."/>
            <person name="Damaso M.C.T."/>
            <person name="Favaro L.C.L."/>
        </authorList>
    </citation>
    <scope>NUCLEOTIDE SEQUENCE [LARGE SCALE GENOMIC DNA]</scope>
    <source>
        <strain evidence="1 2">CFAM-422</strain>
    </source>
</reference>